<gene>
    <name evidence="3" type="ORF">LTR09_010093</name>
</gene>
<evidence type="ECO:0000259" key="2">
    <source>
        <dbReference type="Pfam" id="PF20236"/>
    </source>
</evidence>
<dbReference type="AlphaFoldDB" id="A0AAJ0DEB3"/>
<name>A0AAJ0DEB3_9PEZI</name>
<dbReference type="Proteomes" id="UP001271007">
    <property type="component" value="Unassembled WGS sequence"/>
</dbReference>
<keyword evidence="4" id="KW-1185">Reference proteome</keyword>
<proteinExistence type="predicted"/>
<dbReference type="Pfam" id="PF20236">
    <property type="entry name" value="DUF6593"/>
    <property type="match status" value="1"/>
</dbReference>
<reference evidence="3" key="1">
    <citation type="submission" date="2023-04" db="EMBL/GenBank/DDBJ databases">
        <title>Black Yeasts Isolated from many extreme environments.</title>
        <authorList>
            <person name="Coleine C."/>
            <person name="Stajich J.E."/>
            <person name="Selbmann L."/>
        </authorList>
    </citation>
    <scope>NUCLEOTIDE SEQUENCE</scope>
    <source>
        <strain evidence="3">CCFEE 5312</strain>
    </source>
</reference>
<dbReference type="EMBL" id="JAWDJX010000047">
    <property type="protein sequence ID" value="KAK3048598.1"/>
    <property type="molecule type" value="Genomic_DNA"/>
</dbReference>
<dbReference type="InterPro" id="IPR046528">
    <property type="entry name" value="DUF6593"/>
</dbReference>
<feature type="compositionally biased region" description="Polar residues" evidence="1">
    <location>
        <begin position="1"/>
        <end position="22"/>
    </location>
</feature>
<evidence type="ECO:0000313" key="3">
    <source>
        <dbReference type="EMBL" id="KAK3048598.1"/>
    </source>
</evidence>
<feature type="region of interest" description="Disordered" evidence="1">
    <location>
        <begin position="1"/>
        <end position="27"/>
    </location>
</feature>
<accession>A0AAJ0DEB3</accession>
<feature type="domain" description="DUF6593" evidence="2">
    <location>
        <begin position="46"/>
        <end position="191"/>
    </location>
</feature>
<protein>
    <recommendedName>
        <fullName evidence="2">DUF6593 domain-containing protein</fullName>
    </recommendedName>
</protein>
<comment type="caution">
    <text evidence="3">The sequence shown here is derived from an EMBL/GenBank/DDBJ whole genome shotgun (WGS) entry which is preliminary data.</text>
</comment>
<organism evidence="3 4">
    <name type="scientific">Extremus antarcticus</name>
    <dbReference type="NCBI Taxonomy" id="702011"/>
    <lineage>
        <taxon>Eukaryota</taxon>
        <taxon>Fungi</taxon>
        <taxon>Dikarya</taxon>
        <taxon>Ascomycota</taxon>
        <taxon>Pezizomycotina</taxon>
        <taxon>Dothideomycetes</taxon>
        <taxon>Dothideomycetidae</taxon>
        <taxon>Mycosphaerellales</taxon>
        <taxon>Extremaceae</taxon>
        <taxon>Extremus</taxon>
    </lineage>
</organism>
<evidence type="ECO:0000256" key="1">
    <source>
        <dbReference type="SAM" id="MobiDB-lite"/>
    </source>
</evidence>
<sequence>MNSVFGTSKQTANAVTEGSNAEASAMPAESSQQVLRLCYDDWKVRQARIVNDASDTALYEIDIRMRKPHLTFRRAGAPDEETALSTVIFHSWTQKIAVQVHDNDLSIKARNWKQRDLEWSSPAFGGQTMAWHHENPWTSTSIVLLDQSQLPVAKFSLARFSVKEAGKIELMGDRSLTQEMLDELVITGVAVVQYTQNQYTAALAGASGGGAA</sequence>
<evidence type="ECO:0000313" key="4">
    <source>
        <dbReference type="Proteomes" id="UP001271007"/>
    </source>
</evidence>